<dbReference type="Gene3D" id="3.40.50.720">
    <property type="entry name" value="NAD(P)-binding Rossmann-like Domain"/>
    <property type="match status" value="1"/>
</dbReference>
<name>A0A8E2JJU3_9PEZI</name>
<accession>A0A8E2JJU3</accession>
<dbReference type="PRINTS" id="PR00081">
    <property type="entry name" value="GDHRDH"/>
</dbReference>
<keyword evidence="2" id="KW-0521">NADP</keyword>
<dbReference type="OrthoDB" id="417891at2759"/>
<dbReference type="AlphaFoldDB" id="A0A8E2JJU3"/>
<dbReference type="PANTHER" id="PTHR42760:SF115">
    <property type="entry name" value="3-OXOACYL-[ACYL-CARRIER-PROTEIN] REDUCTASE FABG"/>
    <property type="match status" value="1"/>
</dbReference>
<reference evidence="4 5" key="1">
    <citation type="journal article" date="2016" name="Nat. Commun.">
        <title>Ectomycorrhizal ecology is imprinted in the genome of the dominant symbiotic fungus Cenococcum geophilum.</title>
        <authorList>
            <consortium name="DOE Joint Genome Institute"/>
            <person name="Peter M."/>
            <person name="Kohler A."/>
            <person name="Ohm R.A."/>
            <person name="Kuo A."/>
            <person name="Krutzmann J."/>
            <person name="Morin E."/>
            <person name="Arend M."/>
            <person name="Barry K.W."/>
            <person name="Binder M."/>
            <person name="Choi C."/>
            <person name="Clum A."/>
            <person name="Copeland A."/>
            <person name="Grisel N."/>
            <person name="Haridas S."/>
            <person name="Kipfer T."/>
            <person name="LaButti K."/>
            <person name="Lindquist E."/>
            <person name="Lipzen A."/>
            <person name="Maire R."/>
            <person name="Meier B."/>
            <person name="Mihaltcheva S."/>
            <person name="Molinier V."/>
            <person name="Murat C."/>
            <person name="Poggeler S."/>
            <person name="Quandt C.A."/>
            <person name="Sperisen C."/>
            <person name="Tritt A."/>
            <person name="Tisserant E."/>
            <person name="Crous P.W."/>
            <person name="Henrissat B."/>
            <person name="Nehls U."/>
            <person name="Egli S."/>
            <person name="Spatafora J.W."/>
            <person name="Grigoriev I.V."/>
            <person name="Martin F.M."/>
        </authorList>
    </citation>
    <scope>NUCLEOTIDE SEQUENCE [LARGE SCALE GENOMIC DNA]</scope>
    <source>
        <strain evidence="4 5">CBS 459.81</strain>
    </source>
</reference>
<gene>
    <name evidence="4" type="ORF">K432DRAFT_377922</name>
</gene>
<evidence type="ECO:0000256" key="1">
    <source>
        <dbReference type="ARBA" id="ARBA00006484"/>
    </source>
</evidence>
<keyword evidence="5" id="KW-1185">Reference proteome</keyword>
<comment type="similarity">
    <text evidence="1">Belongs to the short-chain dehydrogenases/reductases (SDR) family.</text>
</comment>
<dbReference type="InterPro" id="IPR002347">
    <property type="entry name" value="SDR_fam"/>
</dbReference>
<proteinExistence type="inferred from homology"/>
<evidence type="ECO:0000256" key="3">
    <source>
        <dbReference type="ARBA" id="ARBA00023002"/>
    </source>
</evidence>
<dbReference type="SUPFAM" id="SSF51735">
    <property type="entry name" value="NAD(P)-binding Rossmann-fold domains"/>
    <property type="match status" value="1"/>
</dbReference>
<organism evidence="4 5">
    <name type="scientific">Lepidopterella palustris CBS 459.81</name>
    <dbReference type="NCBI Taxonomy" id="1314670"/>
    <lineage>
        <taxon>Eukaryota</taxon>
        <taxon>Fungi</taxon>
        <taxon>Dikarya</taxon>
        <taxon>Ascomycota</taxon>
        <taxon>Pezizomycotina</taxon>
        <taxon>Dothideomycetes</taxon>
        <taxon>Pleosporomycetidae</taxon>
        <taxon>Mytilinidiales</taxon>
        <taxon>Argynnaceae</taxon>
        <taxon>Lepidopterella</taxon>
    </lineage>
</organism>
<evidence type="ECO:0000256" key="2">
    <source>
        <dbReference type="ARBA" id="ARBA00022857"/>
    </source>
</evidence>
<keyword evidence="3" id="KW-0560">Oxidoreductase</keyword>
<evidence type="ECO:0000313" key="4">
    <source>
        <dbReference type="EMBL" id="OCK85083.1"/>
    </source>
</evidence>
<dbReference type="FunFam" id="3.40.50.720:FF:000084">
    <property type="entry name" value="Short-chain dehydrogenase reductase"/>
    <property type="match status" value="1"/>
</dbReference>
<dbReference type="PANTHER" id="PTHR42760">
    <property type="entry name" value="SHORT-CHAIN DEHYDROGENASES/REDUCTASES FAMILY MEMBER"/>
    <property type="match status" value="1"/>
</dbReference>
<dbReference type="PROSITE" id="PS00061">
    <property type="entry name" value="ADH_SHORT"/>
    <property type="match status" value="1"/>
</dbReference>
<dbReference type="InterPro" id="IPR036291">
    <property type="entry name" value="NAD(P)-bd_dom_sf"/>
</dbReference>
<dbReference type="Pfam" id="PF13561">
    <property type="entry name" value="adh_short_C2"/>
    <property type="match status" value="1"/>
</dbReference>
<dbReference type="Proteomes" id="UP000250266">
    <property type="component" value="Unassembled WGS sequence"/>
</dbReference>
<dbReference type="GO" id="GO:0016616">
    <property type="term" value="F:oxidoreductase activity, acting on the CH-OH group of donors, NAD or NADP as acceptor"/>
    <property type="evidence" value="ECO:0007669"/>
    <property type="project" value="TreeGrafter"/>
</dbReference>
<dbReference type="EMBL" id="KV744824">
    <property type="protein sequence ID" value="OCK85083.1"/>
    <property type="molecule type" value="Genomic_DNA"/>
</dbReference>
<dbReference type="InterPro" id="IPR020904">
    <property type="entry name" value="Sc_DH/Rdtase_CS"/>
</dbReference>
<protein>
    <submittedName>
        <fullName evidence="4">Short-chain dehydrogenase/reductase SDR</fullName>
    </submittedName>
</protein>
<evidence type="ECO:0000313" key="5">
    <source>
        <dbReference type="Proteomes" id="UP000250266"/>
    </source>
</evidence>
<sequence length="253" mass="26910">MSRFSLKGRTALVTGGARGCGLAFAEGLAEAGADVAIFDVIPPTEGFFEIGKTYGVKSRHYIVDVSSISSLEAGFESFKTDFNGALDICVPCAGVNANVSFLDTTPEQFENLTSVNIRGVYYTAQLAAKAMIANHTTHGSIILVASIASYMAIRSQLSSAYCGTKGAVRAMCPAIAAELVKYGIRVNSISPGYVRTEMTAPFPHLLESWKDEIMNGRVAMPEDIRGGCVFLASDASLYMTGQDLCIDGGVTKW</sequence>